<reference evidence="2 3" key="1">
    <citation type="submission" date="2020-08" db="EMBL/GenBank/DDBJ databases">
        <title>Genomic Encyclopedia of Type Strains, Phase IV (KMG-V): Genome sequencing to study the core and pangenomes of soil and plant-associated prokaryotes.</title>
        <authorList>
            <person name="Whitman W."/>
        </authorList>
    </citation>
    <scope>NUCLEOTIDE SEQUENCE [LARGE SCALE GENOMIC DNA]</scope>
    <source>
        <strain evidence="2 3">M8UP14</strain>
    </source>
</reference>
<dbReference type="SUPFAM" id="SSF55166">
    <property type="entry name" value="Hedgehog/DD-peptidase"/>
    <property type="match status" value="1"/>
</dbReference>
<gene>
    <name evidence="2" type="ORF">HDF16_000294</name>
</gene>
<evidence type="ECO:0000259" key="1">
    <source>
        <dbReference type="Pfam" id="PF13539"/>
    </source>
</evidence>
<name>A0A7W8E2Y8_9BACT</name>
<dbReference type="CDD" id="cd14845">
    <property type="entry name" value="L-Ala-D-Glu_peptidase_like"/>
    <property type="match status" value="1"/>
</dbReference>
<protein>
    <recommendedName>
        <fullName evidence="1">Peptidase M15C domain-containing protein</fullName>
    </recommendedName>
</protein>
<feature type="domain" description="Peptidase M15C" evidence="1">
    <location>
        <begin position="63"/>
        <end position="129"/>
    </location>
</feature>
<dbReference type="GO" id="GO:0008233">
    <property type="term" value="F:peptidase activity"/>
    <property type="evidence" value="ECO:0007669"/>
    <property type="project" value="InterPro"/>
</dbReference>
<keyword evidence="3" id="KW-1185">Reference proteome</keyword>
<dbReference type="AlphaFoldDB" id="A0A7W8E2Y8"/>
<dbReference type="Pfam" id="PF13539">
    <property type="entry name" value="Peptidase_M15_4"/>
    <property type="match status" value="1"/>
</dbReference>
<evidence type="ECO:0000313" key="3">
    <source>
        <dbReference type="Proteomes" id="UP000540989"/>
    </source>
</evidence>
<dbReference type="InterPro" id="IPR039561">
    <property type="entry name" value="Peptidase_M15C"/>
</dbReference>
<organism evidence="2 3">
    <name type="scientific">Granulicella aggregans</name>
    <dbReference type="NCBI Taxonomy" id="474949"/>
    <lineage>
        <taxon>Bacteria</taxon>
        <taxon>Pseudomonadati</taxon>
        <taxon>Acidobacteriota</taxon>
        <taxon>Terriglobia</taxon>
        <taxon>Terriglobales</taxon>
        <taxon>Acidobacteriaceae</taxon>
        <taxon>Granulicella</taxon>
    </lineage>
</organism>
<dbReference type="Proteomes" id="UP000540989">
    <property type="component" value="Unassembled WGS sequence"/>
</dbReference>
<dbReference type="Gene3D" id="3.30.1380.10">
    <property type="match status" value="1"/>
</dbReference>
<accession>A0A7W8E2Y8</accession>
<comment type="caution">
    <text evidence="2">The sequence shown here is derived from an EMBL/GenBank/DDBJ whole genome shotgun (WGS) entry which is preliminary data.</text>
</comment>
<proteinExistence type="predicted"/>
<dbReference type="EMBL" id="JACHIP010000001">
    <property type="protein sequence ID" value="MBB5055625.1"/>
    <property type="molecule type" value="Genomic_DNA"/>
</dbReference>
<dbReference type="RefSeq" id="WP_184213396.1">
    <property type="nucleotide sequence ID" value="NZ_JACHIP010000001.1"/>
</dbReference>
<evidence type="ECO:0000313" key="2">
    <source>
        <dbReference type="EMBL" id="MBB5055625.1"/>
    </source>
</evidence>
<dbReference type="InterPro" id="IPR009045">
    <property type="entry name" value="Zn_M74/Hedgehog-like"/>
</dbReference>
<sequence>MDPRSETALSSVCPEFATKVRAASDALNADGTFILVVSGLRSADEQNALYAQGRTTTGKIVTNAKAGQSMHNYGLAADIVPYTTGNSGQVNWNASTPQFQHMVAAMKAQGLEWGGDWKGSLGDFDHFQLTELPASPSIAMRTDYGAGPADLSAIWDKATTGAYAV</sequence>